<dbReference type="InterPro" id="IPR023135">
    <property type="entry name" value="N6_DNA_MeTrfase_TaqI_C"/>
</dbReference>
<keyword evidence="5" id="KW-0680">Restriction system</keyword>
<dbReference type="InterPro" id="IPR050953">
    <property type="entry name" value="N4_N6_ade-DNA_methylase"/>
</dbReference>
<evidence type="ECO:0000256" key="3">
    <source>
        <dbReference type="ARBA" id="ARBA00022679"/>
    </source>
</evidence>
<dbReference type="Pfam" id="PF07669">
    <property type="entry name" value="Eco57I"/>
    <property type="match status" value="1"/>
</dbReference>
<dbReference type="SUPFAM" id="SSF53335">
    <property type="entry name" value="S-adenosyl-L-methionine-dependent methyltransferases"/>
    <property type="match status" value="1"/>
</dbReference>
<evidence type="ECO:0000256" key="4">
    <source>
        <dbReference type="ARBA" id="ARBA00022691"/>
    </source>
</evidence>
<proteinExistence type="predicted"/>
<dbReference type="Gene3D" id="3.40.50.150">
    <property type="entry name" value="Vaccinia Virus protein VP39"/>
    <property type="match status" value="1"/>
</dbReference>
<evidence type="ECO:0000313" key="10">
    <source>
        <dbReference type="EMBL" id="PIQ68798.1"/>
    </source>
</evidence>
<dbReference type="Proteomes" id="UP000229342">
    <property type="component" value="Unassembled WGS sequence"/>
</dbReference>
<evidence type="ECO:0000256" key="7">
    <source>
        <dbReference type="ARBA" id="ARBA00047942"/>
    </source>
</evidence>
<keyword evidence="6" id="KW-0238">DNA-binding</keyword>
<dbReference type="InterPro" id="IPR025931">
    <property type="entry name" value="TaqI_C"/>
</dbReference>
<dbReference type="GO" id="GO:0003677">
    <property type="term" value="F:DNA binding"/>
    <property type="evidence" value="ECO:0007669"/>
    <property type="project" value="UniProtKB-KW"/>
</dbReference>
<dbReference type="PRINTS" id="PR00507">
    <property type="entry name" value="N12N6MTFRASE"/>
</dbReference>
<dbReference type="PANTHER" id="PTHR33841:SF1">
    <property type="entry name" value="DNA METHYLTRANSFERASE A"/>
    <property type="match status" value="1"/>
</dbReference>
<dbReference type="Gene3D" id="3.90.220.10">
    <property type="entry name" value="Adenine-n6-DNA-methyltransferase Taqi, Chain A, domain 2"/>
    <property type="match status" value="1"/>
</dbReference>
<organism evidence="10 11">
    <name type="scientific">Candidatus Taylorbacteria bacterium CG11_big_fil_rev_8_21_14_0_20_46_11</name>
    <dbReference type="NCBI Taxonomy" id="1975025"/>
    <lineage>
        <taxon>Bacteria</taxon>
        <taxon>Candidatus Tayloriibacteriota</taxon>
    </lineage>
</organism>
<evidence type="ECO:0000256" key="5">
    <source>
        <dbReference type="ARBA" id="ARBA00022747"/>
    </source>
</evidence>
<dbReference type="EMBL" id="PCVG01000027">
    <property type="protein sequence ID" value="PIQ68798.1"/>
    <property type="molecule type" value="Genomic_DNA"/>
</dbReference>
<name>A0A2H0KC07_9BACT</name>
<gene>
    <name evidence="10" type="ORF">COV91_02235</name>
</gene>
<dbReference type="Pfam" id="PF12950">
    <property type="entry name" value="TaqI_C"/>
    <property type="match status" value="1"/>
</dbReference>
<comment type="catalytic activity">
    <reaction evidence="7">
        <text>a 2'-deoxyadenosine in DNA + S-adenosyl-L-methionine = an N(6)-methyl-2'-deoxyadenosine in DNA + S-adenosyl-L-homocysteine + H(+)</text>
        <dbReference type="Rhea" id="RHEA:15197"/>
        <dbReference type="Rhea" id="RHEA-COMP:12418"/>
        <dbReference type="Rhea" id="RHEA-COMP:12419"/>
        <dbReference type="ChEBI" id="CHEBI:15378"/>
        <dbReference type="ChEBI" id="CHEBI:57856"/>
        <dbReference type="ChEBI" id="CHEBI:59789"/>
        <dbReference type="ChEBI" id="CHEBI:90615"/>
        <dbReference type="ChEBI" id="CHEBI:90616"/>
        <dbReference type="EC" id="2.1.1.72"/>
    </reaction>
</comment>
<feature type="domain" description="TaqI-like C-terminal specificity" evidence="9">
    <location>
        <begin position="234"/>
        <end position="344"/>
    </location>
</feature>
<evidence type="ECO:0000256" key="1">
    <source>
        <dbReference type="ARBA" id="ARBA00011900"/>
    </source>
</evidence>
<dbReference type="AlphaFoldDB" id="A0A2H0KC07"/>
<dbReference type="PROSITE" id="PS00092">
    <property type="entry name" value="N6_MTASE"/>
    <property type="match status" value="1"/>
</dbReference>
<feature type="domain" description="Type II methyltransferase M.TaqI-like" evidence="8">
    <location>
        <begin position="5"/>
        <end position="109"/>
    </location>
</feature>
<accession>A0A2H0KC07</accession>
<protein>
    <recommendedName>
        <fullName evidence="1">site-specific DNA-methyltransferase (adenine-specific)</fullName>
        <ecNumber evidence="1">2.1.1.72</ecNumber>
    </recommendedName>
</protein>
<keyword evidence="4" id="KW-0949">S-adenosyl-L-methionine</keyword>
<evidence type="ECO:0000259" key="9">
    <source>
        <dbReference type="Pfam" id="PF12950"/>
    </source>
</evidence>
<dbReference type="InterPro" id="IPR002052">
    <property type="entry name" value="DNA_methylase_N6_adenine_CS"/>
</dbReference>
<comment type="caution">
    <text evidence="10">The sequence shown here is derived from an EMBL/GenBank/DDBJ whole genome shotgun (WGS) entry which is preliminary data.</text>
</comment>
<dbReference type="GO" id="GO:0032259">
    <property type="term" value="P:methylation"/>
    <property type="evidence" value="ECO:0007669"/>
    <property type="project" value="UniProtKB-KW"/>
</dbReference>
<evidence type="ECO:0000256" key="6">
    <source>
        <dbReference type="ARBA" id="ARBA00023125"/>
    </source>
</evidence>
<sequence length="407" mass="46879">NTKPFFLWKLNFADVFEDKGGFDVVIANPPWISNDNIDDKNKEIFKRNYGVAKSRFDLANLFVEQSLNLLKANGWMFFVIPEHIWLGDYFIPFRNYLTNNTTILEIISSKETSFMSVSNPSSIFLAQNKKPNSGDHVLELGTFYTGDFPSKFKTKNGIESRVIFNEFVQALNAKINNKGFESLAEIALVTDGIQTANLLHTIFTKEPDDKKKYHKALRSGKDIKFRYSHIESSEWWVLKPENTRTFKRPGFSYNSPKRMACFDAQEKIILRQTEPTILATLDIDKYYFPNSIFQITFENENPKKLRWLLGLLNSKFLRYFYGKLAQVEGTTKPQMYLNILKALPMPSGAIADISGIVDKVFAITEASDYEANSEKQAKVHDLEHQIDELVYKLYGLTDEEIKIVEAK</sequence>
<dbReference type="PANTHER" id="PTHR33841">
    <property type="entry name" value="DNA METHYLTRANSFERASE YEEA-RELATED"/>
    <property type="match status" value="1"/>
</dbReference>
<evidence type="ECO:0000313" key="11">
    <source>
        <dbReference type="Proteomes" id="UP000229342"/>
    </source>
</evidence>
<dbReference type="GO" id="GO:0009007">
    <property type="term" value="F:site-specific DNA-methyltransferase (adenine-specific) activity"/>
    <property type="evidence" value="ECO:0007669"/>
    <property type="project" value="UniProtKB-EC"/>
</dbReference>
<keyword evidence="2" id="KW-0489">Methyltransferase</keyword>
<evidence type="ECO:0000259" key="8">
    <source>
        <dbReference type="Pfam" id="PF07669"/>
    </source>
</evidence>
<dbReference type="EC" id="2.1.1.72" evidence="1"/>
<reference evidence="10 11" key="1">
    <citation type="submission" date="2017-09" db="EMBL/GenBank/DDBJ databases">
        <title>Depth-based differentiation of microbial function through sediment-hosted aquifers and enrichment of novel symbionts in the deep terrestrial subsurface.</title>
        <authorList>
            <person name="Probst A.J."/>
            <person name="Ladd B."/>
            <person name="Jarett J.K."/>
            <person name="Geller-Mcgrath D.E."/>
            <person name="Sieber C.M."/>
            <person name="Emerson J.B."/>
            <person name="Anantharaman K."/>
            <person name="Thomas B.C."/>
            <person name="Malmstrom R."/>
            <person name="Stieglmeier M."/>
            <person name="Klingl A."/>
            <person name="Woyke T."/>
            <person name="Ryan C.M."/>
            <person name="Banfield J.F."/>
        </authorList>
    </citation>
    <scope>NUCLEOTIDE SEQUENCE [LARGE SCALE GENOMIC DNA]</scope>
    <source>
        <strain evidence="10">CG11_big_fil_rev_8_21_14_0_20_46_11</strain>
    </source>
</reference>
<dbReference type="GO" id="GO:0009307">
    <property type="term" value="P:DNA restriction-modification system"/>
    <property type="evidence" value="ECO:0007669"/>
    <property type="project" value="UniProtKB-KW"/>
</dbReference>
<feature type="non-terminal residue" evidence="10">
    <location>
        <position position="1"/>
    </location>
</feature>
<evidence type="ECO:0000256" key="2">
    <source>
        <dbReference type="ARBA" id="ARBA00022603"/>
    </source>
</evidence>
<dbReference type="InterPro" id="IPR029063">
    <property type="entry name" value="SAM-dependent_MTases_sf"/>
</dbReference>
<keyword evidence="3" id="KW-0808">Transferase</keyword>
<dbReference type="InterPro" id="IPR011639">
    <property type="entry name" value="MethylTrfase_TaqI-like_dom"/>
</dbReference>